<proteinExistence type="predicted"/>
<gene>
    <name evidence="1" type="ORF">METZ01_LOCUS312707</name>
</gene>
<dbReference type="EMBL" id="UINC01100080">
    <property type="protein sequence ID" value="SVC59853.1"/>
    <property type="molecule type" value="Genomic_DNA"/>
</dbReference>
<reference evidence="1" key="1">
    <citation type="submission" date="2018-05" db="EMBL/GenBank/DDBJ databases">
        <authorList>
            <person name="Lanie J.A."/>
            <person name="Ng W.-L."/>
            <person name="Kazmierczak K.M."/>
            <person name="Andrzejewski T.M."/>
            <person name="Davidsen T.M."/>
            <person name="Wayne K.J."/>
            <person name="Tettelin H."/>
            <person name="Glass J.I."/>
            <person name="Rusch D."/>
            <person name="Podicherti R."/>
            <person name="Tsui H.-C.T."/>
            <person name="Winkler M.E."/>
        </authorList>
    </citation>
    <scope>NUCLEOTIDE SEQUENCE</scope>
</reference>
<organism evidence="1">
    <name type="scientific">marine metagenome</name>
    <dbReference type="NCBI Taxonomy" id="408172"/>
    <lineage>
        <taxon>unclassified sequences</taxon>
        <taxon>metagenomes</taxon>
        <taxon>ecological metagenomes</taxon>
    </lineage>
</organism>
<sequence length="185" mass="22413">MHSFFTFYVPWSNLSGAYVPEIYEQYNSEYIELSKQKHKELSNMFDSDYQFVDDLHYCKSLFKKYNMPMLGHNDIFNIKFMLFEEYFKKYDKLTYIDFDIIHKGICSLTEKKDFLEPSCAIHWTQPLPEYGIFRSTKKLCDLFRINPNRMIWQNNNGVITISKQMWEELNYLETIKEVYAKSQLE</sequence>
<evidence type="ECO:0008006" key="2">
    <source>
        <dbReference type="Google" id="ProtNLM"/>
    </source>
</evidence>
<dbReference type="AlphaFoldDB" id="A0A382NF41"/>
<evidence type="ECO:0000313" key="1">
    <source>
        <dbReference type="EMBL" id="SVC59853.1"/>
    </source>
</evidence>
<protein>
    <recommendedName>
        <fullName evidence="2">Nucleotide-diphospho-sugar transferase domain-containing protein</fullName>
    </recommendedName>
</protein>
<name>A0A382NF41_9ZZZZ</name>
<accession>A0A382NF41</accession>
<feature type="non-terminal residue" evidence="1">
    <location>
        <position position="185"/>
    </location>
</feature>